<dbReference type="GO" id="GO:0046983">
    <property type="term" value="F:protein dimerization activity"/>
    <property type="evidence" value="ECO:0007669"/>
    <property type="project" value="InterPro"/>
</dbReference>
<dbReference type="EMBL" id="OV651828">
    <property type="protein sequence ID" value="CAH1104117.1"/>
    <property type="molecule type" value="Genomic_DNA"/>
</dbReference>
<organism evidence="2 3">
    <name type="scientific">Psylliodes chrysocephalus</name>
    <dbReference type="NCBI Taxonomy" id="3402493"/>
    <lineage>
        <taxon>Eukaryota</taxon>
        <taxon>Metazoa</taxon>
        <taxon>Ecdysozoa</taxon>
        <taxon>Arthropoda</taxon>
        <taxon>Hexapoda</taxon>
        <taxon>Insecta</taxon>
        <taxon>Pterygota</taxon>
        <taxon>Neoptera</taxon>
        <taxon>Endopterygota</taxon>
        <taxon>Coleoptera</taxon>
        <taxon>Polyphaga</taxon>
        <taxon>Cucujiformia</taxon>
        <taxon>Chrysomeloidea</taxon>
        <taxon>Chrysomelidae</taxon>
        <taxon>Galerucinae</taxon>
        <taxon>Alticini</taxon>
        <taxon>Psylliodes</taxon>
    </lineage>
</organism>
<evidence type="ECO:0000313" key="2">
    <source>
        <dbReference type="EMBL" id="CAH1104117.1"/>
    </source>
</evidence>
<dbReference type="InterPro" id="IPR032394">
    <property type="entry name" value="Anoct_dimer"/>
</dbReference>
<dbReference type="AlphaFoldDB" id="A0A9P0CSX5"/>
<evidence type="ECO:0000313" key="3">
    <source>
        <dbReference type="Proteomes" id="UP001153636"/>
    </source>
</evidence>
<protein>
    <recommendedName>
        <fullName evidence="1">Anoctamin dimerisation domain-containing protein</fullName>
    </recommendedName>
</protein>
<name>A0A9P0CSX5_9CUCU</name>
<dbReference type="PANTHER" id="PTHR12308">
    <property type="entry name" value="ANOCTAMIN"/>
    <property type="match status" value="1"/>
</dbReference>
<keyword evidence="3" id="KW-1185">Reference proteome</keyword>
<dbReference type="GO" id="GO:0005886">
    <property type="term" value="C:plasma membrane"/>
    <property type="evidence" value="ECO:0007669"/>
    <property type="project" value="TreeGrafter"/>
</dbReference>
<dbReference type="GO" id="GO:0005254">
    <property type="term" value="F:chloride channel activity"/>
    <property type="evidence" value="ECO:0007669"/>
    <property type="project" value="TreeGrafter"/>
</dbReference>
<reference evidence="2" key="1">
    <citation type="submission" date="2022-01" db="EMBL/GenBank/DDBJ databases">
        <authorList>
            <person name="King R."/>
        </authorList>
    </citation>
    <scope>NUCLEOTIDE SEQUENCE</scope>
</reference>
<proteinExistence type="predicted"/>
<feature type="domain" description="Anoctamin dimerisation" evidence="1">
    <location>
        <begin position="77"/>
        <end position="283"/>
    </location>
</feature>
<accession>A0A9P0CSX5</accession>
<sequence>MEDDDDFYDTISVNSSVPGRKRFKDYLSLSRNTIYRSIMDFDDGNNVEMASLDQNKVPINRDVKTYEQWKNRRWRNFSSRDLSVDFVLAYDDQGKDSDIQKRVIFEHSLETTGLILEREENQRIHFVKIHVPREVCSRYAEVLKLRLPIRDEEQCPITKENIVSQTANKVLKRFNVLLDPKKFPEQKNLLTAEFSKDKNYLFNIDDPDFFNISVKITVISYILEREKFGEEDQDKGIKRLITEGIYKAAYPLHDGDLHDRTSKRKLLLDEWASVSKCIKYQPIDEIKDISA</sequence>
<gene>
    <name evidence="2" type="ORF">PSYICH_LOCUS5221</name>
</gene>
<dbReference type="Proteomes" id="UP001153636">
    <property type="component" value="Chromosome 16"/>
</dbReference>
<dbReference type="PANTHER" id="PTHR12308:SF83">
    <property type="entry name" value="ANOCTAMIN"/>
    <property type="match status" value="1"/>
</dbReference>
<evidence type="ECO:0000259" key="1">
    <source>
        <dbReference type="Pfam" id="PF16178"/>
    </source>
</evidence>
<dbReference type="InterPro" id="IPR007632">
    <property type="entry name" value="Anoctamin"/>
</dbReference>
<dbReference type="OrthoDB" id="296386at2759"/>
<dbReference type="Pfam" id="PF16178">
    <property type="entry name" value="Anoct_dimer"/>
    <property type="match status" value="1"/>
</dbReference>